<dbReference type="InterPro" id="IPR006016">
    <property type="entry name" value="UspA"/>
</dbReference>
<dbReference type="InterPro" id="IPR006015">
    <property type="entry name" value="Universal_stress_UspA"/>
</dbReference>
<feature type="domain" description="UspA" evidence="2">
    <location>
        <begin position="4"/>
        <end position="152"/>
    </location>
</feature>
<dbReference type="PRINTS" id="PR01438">
    <property type="entry name" value="UNVRSLSTRESS"/>
</dbReference>
<proteinExistence type="inferred from homology"/>
<reference evidence="4" key="1">
    <citation type="journal article" date="2019" name="Int. J. Syst. Evol. Microbiol.">
        <title>The Global Catalogue of Microorganisms (GCM) 10K type strain sequencing project: providing services to taxonomists for standard genome sequencing and annotation.</title>
        <authorList>
            <consortium name="The Broad Institute Genomics Platform"/>
            <consortium name="The Broad Institute Genome Sequencing Center for Infectious Disease"/>
            <person name="Wu L."/>
            <person name="Ma J."/>
        </authorList>
    </citation>
    <scope>NUCLEOTIDE SEQUENCE [LARGE SCALE GENOMIC DNA]</scope>
    <source>
        <strain evidence="4">CGMCC 1.12806</strain>
    </source>
</reference>
<dbReference type="PANTHER" id="PTHR46268:SF15">
    <property type="entry name" value="UNIVERSAL STRESS PROTEIN HP_0031"/>
    <property type="match status" value="1"/>
</dbReference>
<accession>A0ABQ1H3A8</accession>
<evidence type="ECO:0000259" key="2">
    <source>
        <dbReference type="Pfam" id="PF00582"/>
    </source>
</evidence>
<dbReference type="SUPFAM" id="SSF52402">
    <property type="entry name" value="Adenine nucleotide alpha hydrolases-like"/>
    <property type="match status" value="2"/>
</dbReference>
<dbReference type="Proteomes" id="UP000627464">
    <property type="component" value="Unassembled WGS sequence"/>
</dbReference>
<evidence type="ECO:0000313" key="3">
    <source>
        <dbReference type="EMBL" id="GGA56269.1"/>
    </source>
</evidence>
<comment type="similarity">
    <text evidence="1">Belongs to the universal stress protein A family.</text>
</comment>
<evidence type="ECO:0000256" key="1">
    <source>
        <dbReference type="ARBA" id="ARBA00008791"/>
    </source>
</evidence>
<organism evidence="3 4">
    <name type="scientific">Hafnia psychrotolerans</name>
    <dbReference type="NCBI Taxonomy" id="1477018"/>
    <lineage>
        <taxon>Bacteria</taxon>
        <taxon>Pseudomonadati</taxon>
        <taxon>Pseudomonadota</taxon>
        <taxon>Gammaproteobacteria</taxon>
        <taxon>Enterobacterales</taxon>
        <taxon>Hafniaceae</taxon>
        <taxon>Hafnia</taxon>
    </lineage>
</organism>
<feature type="domain" description="UspA" evidence="2">
    <location>
        <begin position="201"/>
        <end position="275"/>
    </location>
</feature>
<name>A0ABQ1H3A8_9GAMM</name>
<comment type="caution">
    <text evidence="3">The sequence shown here is derived from an EMBL/GenBank/DDBJ whole genome shotgun (WGS) entry which is preliminary data.</text>
</comment>
<dbReference type="CDD" id="cd00293">
    <property type="entry name" value="USP-like"/>
    <property type="match status" value="2"/>
</dbReference>
<dbReference type="Gene3D" id="3.40.50.12370">
    <property type="match status" value="1"/>
</dbReference>
<sequence>MKNIVIACVDGSPSTRPVCEYAAWASRLLDIPLSLLHVLEKDTHPAVSDLTGSIGIDSQAHLTQALVRVEGERSRLLMAQGKIILNDCAEILNQAGHSEVTLLQKHGTLDEILADLGDIRLMVLGRRGTQNPVGSHLESIIRLHRKPVLIVPESFQPPSKVMFAYDGSEESRRNLTRLTLSPLLSGLVCHIVMVKGDARALQEAQKILQTANIHAESHLLEGTSVADALCQHASDNGINLILMGAYGHSSLRRFFIGSNTSTMLEKTPFPLLMLR</sequence>
<dbReference type="PANTHER" id="PTHR46268">
    <property type="entry name" value="STRESS RESPONSE PROTEIN NHAX"/>
    <property type="match status" value="1"/>
</dbReference>
<dbReference type="Pfam" id="PF00582">
    <property type="entry name" value="Usp"/>
    <property type="match status" value="2"/>
</dbReference>
<protein>
    <submittedName>
        <fullName evidence="3">Universal stress protein</fullName>
    </submittedName>
</protein>
<dbReference type="EMBL" id="BMFZ01000010">
    <property type="protein sequence ID" value="GGA56269.1"/>
    <property type="molecule type" value="Genomic_DNA"/>
</dbReference>
<gene>
    <name evidence="3" type="ORF">GCM10011328_34660</name>
</gene>
<evidence type="ECO:0000313" key="4">
    <source>
        <dbReference type="Proteomes" id="UP000627464"/>
    </source>
</evidence>
<keyword evidence="4" id="KW-1185">Reference proteome</keyword>
<dbReference type="RefSeq" id="WP_188474788.1">
    <property type="nucleotide sequence ID" value="NZ_BMFZ01000010.1"/>
</dbReference>